<comment type="function">
    <text evidence="9">Part of the twin-arginine translocation (Tat) system that transports large folded proteins containing a characteristic twin-arginine motif in their signal peptide across membranes. TatA could form the protein-conducting channel of the Tat system.</text>
</comment>
<protein>
    <recommendedName>
        <fullName evidence="9">Sec-independent protein translocase protein TatA</fullName>
    </recommendedName>
</protein>
<gene>
    <name evidence="9" type="primary">tatA</name>
    <name evidence="11" type="ORF">SPICUR_00345</name>
</gene>
<dbReference type="Pfam" id="PF02416">
    <property type="entry name" value="TatA_B_E"/>
    <property type="match status" value="1"/>
</dbReference>
<dbReference type="PANTHER" id="PTHR42982:SF1">
    <property type="entry name" value="SEC-INDEPENDENT PROTEIN TRANSLOCASE PROTEIN TATA"/>
    <property type="match status" value="1"/>
</dbReference>
<comment type="similarity">
    <text evidence="9">Belongs to the TatA/E family.</text>
</comment>
<accession>U5T470</accession>
<dbReference type="EMBL" id="CP005990">
    <property type="protein sequence ID" value="AGY91098.1"/>
    <property type="molecule type" value="Genomic_DNA"/>
</dbReference>
<evidence type="ECO:0000256" key="5">
    <source>
        <dbReference type="ARBA" id="ARBA00022927"/>
    </source>
</evidence>
<dbReference type="KEGG" id="spiu:SPICUR_00345"/>
<feature type="region of interest" description="Disordered" evidence="10">
    <location>
        <begin position="33"/>
        <end position="82"/>
    </location>
</feature>
<dbReference type="HAMAP" id="MF_00236">
    <property type="entry name" value="TatA_E"/>
    <property type="match status" value="1"/>
</dbReference>
<dbReference type="GO" id="GO:0043953">
    <property type="term" value="P:protein transport by the Tat complex"/>
    <property type="evidence" value="ECO:0007669"/>
    <property type="project" value="UniProtKB-UniRule"/>
</dbReference>
<feature type="compositionally biased region" description="Basic and acidic residues" evidence="10">
    <location>
        <begin position="67"/>
        <end position="82"/>
    </location>
</feature>
<feature type="compositionally biased region" description="Basic and acidic residues" evidence="10">
    <location>
        <begin position="35"/>
        <end position="44"/>
    </location>
</feature>
<evidence type="ECO:0000313" key="11">
    <source>
        <dbReference type="EMBL" id="AGY91098.1"/>
    </source>
</evidence>
<keyword evidence="6 9" id="KW-1133">Transmembrane helix</keyword>
<evidence type="ECO:0000256" key="9">
    <source>
        <dbReference type="HAMAP-Rule" id="MF_00236"/>
    </source>
</evidence>
<dbReference type="GO" id="GO:0008320">
    <property type="term" value="F:protein transmembrane transporter activity"/>
    <property type="evidence" value="ECO:0007669"/>
    <property type="project" value="UniProtKB-UniRule"/>
</dbReference>
<evidence type="ECO:0000256" key="4">
    <source>
        <dbReference type="ARBA" id="ARBA00022692"/>
    </source>
</evidence>
<evidence type="ECO:0000256" key="8">
    <source>
        <dbReference type="ARBA" id="ARBA00023136"/>
    </source>
</evidence>
<keyword evidence="12" id="KW-1185">Reference proteome</keyword>
<evidence type="ECO:0000256" key="10">
    <source>
        <dbReference type="SAM" id="MobiDB-lite"/>
    </source>
</evidence>
<keyword evidence="2 9" id="KW-0813">Transport</keyword>
<dbReference type="NCBIfam" id="TIGR01411">
    <property type="entry name" value="tatAE"/>
    <property type="match status" value="1"/>
</dbReference>
<dbReference type="InterPro" id="IPR006312">
    <property type="entry name" value="TatA/E"/>
</dbReference>
<sequence length="82" mass="8633">MILVIVLLLFGTKKLRNVGTDLGGALKGFKSAMSDGEKAAKEGQDSQESQEGLEEDDNTSSASSSTARREQVKDKDQSGGNA</sequence>
<dbReference type="STRING" id="1335757.SPICUR_00345"/>
<dbReference type="eggNOG" id="COG1826">
    <property type="taxonomic scope" value="Bacteria"/>
</dbReference>
<comment type="subunit">
    <text evidence="9">The Tat system comprises two distinct complexes: a TatABC complex, containing multiple copies of TatA, TatB and TatC subunits, and a separate TatA complex, containing only TatA subunits. Substrates initially bind to the TatABC complex, which probably triggers association of the separate TatA complex to form the active translocon.</text>
</comment>
<dbReference type="PATRIC" id="fig|1335757.3.peg.69"/>
<name>U5T470_9GAMM</name>
<evidence type="ECO:0000256" key="2">
    <source>
        <dbReference type="ARBA" id="ARBA00022448"/>
    </source>
</evidence>
<keyword evidence="3 9" id="KW-1003">Cell membrane</keyword>
<dbReference type="Proteomes" id="UP000017640">
    <property type="component" value="Chromosome"/>
</dbReference>
<keyword evidence="7 9" id="KW-0811">Translocation</keyword>
<organism evidence="11 12">
    <name type="scientific">Spiribacter curvatus</name>
    <dbReference type="NCBI Taxonomy" id="1335757"/>
    <lineage>
        <taxon>Bacteria</taxon>
        <taxon>Pseudomonadati</taxon>
        <taxon>Pseudomonadota</taxon>
        <taxon>Gammaproteobacteria</taxon>
        <taxon>Chromatiales</taxon>
        <taxon>Ectothiorhodospiraceae</taxon>
        <taxon>Spiribacter</taxon>
    </lineage>
</organism>
<comment type="subcellular location">
    <subcellularLocation>
        <location evidence="1 9">Cell membrane</location>
        <topology evidence="1 9">Single-pass membrane protein</topology>
    </subcellularLocation>
</comment>
<proteinExistence type="inferred from homology"/>
<dbReference type="Gene3D" id="1.20.5.3310">
    <property type="match status" value="1"/>
</dbReference>
<evidence type="ECO:0000256" key="1">
    <source>
        <dbReference type="ARBA" id="ARBA00004162"/>
    </source>
</evidence>
<dbReference type="InterPro" id="IPR003369">
    <property type="entry name" value="TatA/B/E"/>
</dbReference>
<keyword evidence="8 9" id="KW-0472">Membrane</keyword>
<dbReference type="PANTHER" id="PTHR42982">
    <property type="entry name" value="SEC-INDEPENDENT PROTEIN TRANSLOCASE PROTEIN TATA"/>
    <property type="match status" value="1"/>
</dbReference>
<reference evidence="11 12" key="1">
    <citation type="journal article" date="2013" name="BMC Genomics">
        <title>Genomes of "Spiribacter", a streamlined, successful halophilic bacterium.</title>
        <authorList>
            <person name="Lopez-Perez M."/>
            <person name="Ghai R."/>
            <person name="Leon M.J."/>
            <person name="Rodriguez-Olmos A."/>
            <person name="Copa-Patino J.L."/>
            <person name="Soliveri J."/>
            <person name="Sanchez-Porro C."/>
            <person name="Ventosa A."/>
            <person name="Rodriguez-Valera F."/>
        </authorList>
    </citation>
    <scope>NUCLEOTIDE SEQUENCE [LARGE SCALE GENOMIC DNA]</scope>
    <source>
        <strain evidence="11 12">UAH-SP71</strain>
    </source>
</reference>
<keyword evidence="4 9" id="KW-0812">Transmembrane</keyword>
<dbReference type="AlphaFoldDB" id="U5T470"/>
<evidence type="ECO:0000256" key="7">
    <source>
        <dbReference type="ARBA" id="ARBA00023010"/>
    </source>
</evidence>
<dbReference type="GO" id="GO:0033281">
    <property type="term" value="C:TAT protein transport complex"/>
    <property type="evidence" value="ECO:0007669"/>
    <property type="project" value="UniProtKB-UniRule"/>
</dbReference>
<evidence type="ECO:0000256" key="3">
    <source>
        <dbReference type="ARBA" id="ARBA00022475"/>
    </source>
</evidence>
<evidence type="ECO:0000313" key="12">
    <source>
        <dbReference type="Proteomes" id="UP000017640"/>
    </source>
</evidence>
<evidence type="ECO:0000256" key="6">
    <source>
        <dbReference type="ARBA" id="ARBA00022989"/>
    </source>
</evidence>
<keyword evidence="5 9" id="KW-0653">Protein transport</keyword>
<dbReference type="HOGENOM" id="CLU_086034_5_1_6"/>